<sequence length="67" mass="7490">MATVSQNMVVLALCLFLLVVASSGYVVDCNLHDNCFNDCTRKGYWRVHCMACFFCDPAQEEIDIPPA</sequence>
<organism evidence="2 3">
    <name type="scientific">Musa balbisiana</name>
    <name type="common">Banana</name>
    <dbReference type="NCBI Taxonomy" id="52838"/>
    <lineage>
        <taxon>Eukaryota</taxon>
        <taxon>Viridiplantae</taxon>
        <taxon>Streptophyta</taxon>
        <taxon>Embryophyta</taxon>
        <taxon>Tracheophyta</taxon>
        <taxon>Spermatophyta</taxon>
        <taxon>Magnoliopsida</taxon>
        <taxon>Liliopsida</taxon>
        <taxon>Zingiberales</taxon>
        <taxon>Musaceae</taxon>
        <taxon>Musa</taxon>
    </lineage>
</organism>
<evidence type="ECO:0000313" key="3">
    <source>
        <dbReference type="Proteomes" id="UP000317650"/>
    </source>
</evidence>
<keyword evidence="1" id="KW-0732">Signal</keyword>
<comment type="caution">
    <text evidence="2">The sequence shown here is derived from an EMBL/GenBank/DDBJ whole genome shotgun (WGS) entry which is preliminary data.</text>
</comment>
<dbReference type="AlphaFoldDB" id="A0A4S8JZG6"/>
<keyword evidence="3" id="KW-1185">Reference proteome</keyword>
<dbReference type="Proteomes" id="UP000317650">
    <property type="component" value="Chromosome 5"/>
</dbReference>
<protein>
    <submittedName>
        <fullName evidence="2">Uncharacterized protein</fullName>
    </submittedName>
</protein>
<evidence type="ECO:0000256" key="1">
    <source>
        <dbReference type="SAM" id="SignalP"/>
    </source>
</evidence>
<feature type="chain" id="PRO_5020454190" evidence="1">
    <location>
        <begin position="24"/>
        <end position="67"/>
    </location>
</feature>
<evidence type="ECO:0000313" key="2">
    <source>
        <dbReference type="EMBL" id="THU67801.1"/>
    </source>
</evidence>
<name>A0A4S8JZG6_MUSBA</name>
<reference evidence="2 3" key="1">
    <citation type="journal article" date="2019" name="Nat. Plants">
        <title>Genome sequencing of Musa balbisiana reveals subgenome evolution and function divergence in polyploid bananas.</title>
        <authorList>
            <person name="Yao X."/>
        </authorList>
    </citation>
    <scope>NUCLEOTIDE SEQUENCE [LARGE SCALE GENOMIC DNA]</scope>
    <source>
        <strain evidence="3">cv. DH-PKW</strain>
        <tissue evidence="2">Leaves</tissue>
    </source>
</reference>
<feature type="signal peptide" evidence="1">
    <location>
        <begin position="1"/>
        <end position="23"/>
    </location>
</feature>
<accession>A0A4S8JZG6</accession>
<dbReference type="EMBL" id="PYDT01000003">
    <property type="protein sequence ID" value="THU67801.1"/>
    <property type="molecule type" value="Genomic_DNA"/>
</dbReference>
<proteinExistence type="predicted"/>
<gene>
    <name evidence="2" type="ORF">C4D60_Mb05t28510</name>
</gene>